<dbReference type="InterPro" id="IPR029060">
    <property type="entry name" value="PIN-like_dom_sf"/>
</dbReference>
<name>A0AAV3XR94_9CYAN</name>
<dbReference type="InterPro" id="IPR002716">
    <property type="entry name" value="PIN_dom"/>
</dbReference>
<feature type="domain" description="PIN" evidence="1">
    <location>
        <begin position="2"/>
        <end position="114"/>
    </location>
</feature>
<organism evidence="2 3">
    <name type="scientific">Microseira wollei NIES-4236</name>
    <dbReference type="NCBI Taxonomy" id="2530354"/>
    <lineage>
        <taxon>Bacteria</taxon>
        <taxon>Bacillati</taxon>
        <taxon>Cyanobacteriota</taxon>
        <taxon>Cyanophyceae</taxon>
        <taxon>Oscillatoriophycideae</taxon>
        <taxon>Aerosakkonematales</taxon>
        <taxon>Aerosakkonemataceae</taxon>
        <taxon>Microseira</taxon>
    </lineage>
</organism>
<evidence type="ECO:0000313" key="2">
    <source>
        <dbReference type="EMBL" id="GET42222.1"/>
    </source>
</evidence>
<accession>A0AAV3XR94</accession>
<protein>
    <recommendedName>
        <fullName evidence="1">PIN domain-containing protein</fullName>
    </recommendedName>
</protein>
<gene>
    <name evidence="2" type="ORF">MiSe_70360</name>
</gene>
<dbReference type="Gene3D" id="3.40.50.1010">
    <property type="entry name" value="5'-nuclease"/>
    <property type="match status" value="1"/>
</dbReference>
<dbReference type="EMBL" id="BLAY01000154">
    <property type="protein sequence ID" value="GET42222.1"/>
    <property type="molecule type" value="Genomic_DNA"/>
</dbReference>
<evidence type="ECO:0000259" key="1">
    <source>
        <dbReference type="Pfam" id="PF13470"/>
    </source>
</evidence>
<dbReference type="Pfam" id="PF13470">
    <property type="entry name" value="PIN_3"/>
    <property type="match status" value="1"/>
</dbReference>
<evidence type="ECO:0000313" key="3">
    <source>
        <dbReference type="Proteomes" id="UP001050975"/>
    </source>
</evidence>
<dbReference type="SUPFAM" id="SSF88723">
    <property type="entry name" value="PIN domain-like"/>
    <property type="match status" value="1"/>
</dbReference>
<dbReference type="RefSeq" id="WP_226589444.1">
    <property type="nucleotide sequence ID" value="NZ_BLAY01000154.1"/>
</dbReference>
<comment type="caution">
    <text evidence="2">The sequence shown here is derived from an EMBL/GenBank/DDBJ whole genome shotgun (WGS) entry which is preliminary data.</text>
</comment>
<keyword evidence="3" id="KW-1185">Reference proteome</keyword>
<proteinExistence type="predicted"/>
<dbReference type="AlphaFoldDB" id="A0AAV3XR94"/>
<reference evidence="2" key="1">
    <citation type="submission" date="2019-10" db="EMBL/GenBank/DDBJ databases">
        <title>Draft genome sequece of Microseira wollei NIES-4236.</title>
        <authorList>
            <person name="Yamaguchi H."/>
            <person name="Suzuki S."/>
            <person name="Kawachi M."/>
        </authorList>
    </citation>
    <scope>NUCLEOTIDE SEQUENCE</scope>
    <source>
        <strain evidence="2">NIES-4236</strain>
    </source>
</reference>
<sequence length="143" mass="15609">MRVLLDTNIILDFLLEREPFFGDADTVLQTIRSGQVEGFITATTLTNIFYIARKIKGTVIAKQYVSIILATLEVIAVDRPILEAALASNLRDFEDAVQAACAMRENLDAIVTRDSTDFAGSTIPIFSAGELLPSIPENEGDSD</sequence>
<dbReference type="Proteomes" id="UP001050975">
    <property type="component" value="Unassembled WGS sequence"/>
</dbReference>